<gene>
    <name evidence="2" type="ORF">DFH07DRAFT_806506</name>
</gene>
<protein>
    <submittedName>
        <fullName evidence="2">Uncharacterized protein</fullName>
    </submittedName>
</protein>
<evidence type="ECO:0000313" key="3">
    <source>
        <dbReference type="Proteomes" id="UP001215280"/>
    </source>
</evidence>
<dbReference type="EMBL" id="JARJLG010000025">
    <property type="protein sequence ID" value="KAJ7769573.1"/>
    <property type="molecule type" value="Genomic_DNA"/>
</dbReference>
<dbReference type="AlphaFoldDB" id="A0AAD7JQ30"/>
<dbReference type="Proteomes" id="UP001215280">
    <property type="component" value="Unassembled WGS sequence"/>
</dbReference>
<name>A0AAD7JQ30_9AGAR</name>
<evidence type="ECO:0000313" key="2">
    <source>
        <dbReference type="EMBL" id="KAJ7769573.1"/>
    </source>
</evidence>
<sequence length="193" mass="20955">MAGGHPFLLMYFGPRPGLLPLAASLRFRCTPTAHPSSFDDGHDLLLSNGLPWQRLLVQAVVSTFPILRDQLLRPSPPCAINYCGKDTLHWMDSRDGGNASTGAGGTFSHHVGSLGCTSSSRSTFEADMKPCCRRRGEDSPHQDARHIPRPIGRVETASVQRFRPRAVRALTHGSAHPPSAHRGGPRARSCFNA</sequence>
<evidence type="ECO:0000256" key="1">
    <source>
        <dbReference type="SAM" id="MobiDB-lite"/>
    </source>
</evidence>
<reference evidence="2" key="1">
    <citation type="submission" date="2023-03" db="EMBL/GenBank/DDBJ databases">
        <title>Massive genome expansion in bonnet fungi (Mycena s.s.) driven by repeated elements and novel gene families across ecological guilds.</title>
        <authorList>
            <consortium name="Lawrence Berkeley National Laboratory"/>
            <person name="Harder C.B."/>
            <person name="Miyauchi S."/>
            <person name="Viragh M."/>
            <person name="Kuo A."/>
            <person name="Thoen E."/>
            <person name="Andreopoulos B."/>
            <person name="Lu D."/>
            <person name="Skrede I."/>
            <person name="Drula E."/>
            <person name="Henrissat B."/>
            <person name="Morin E."/>
            <person name="Kohler A."/>
            <person name="Barry K."/>
            <person name="LaButti K."/>
            <person name="Morin E."/>
            <person name="Salamov A."/>
            <person name="Lipzen A."/>
            <person name="Mereny Z."/>
            <person name="Hegedus B."/>
            <person name="Baldrian P."/>
            <person name="Stursova M."/>
            <person name="Weitz H."/>
            <person name="Taylor A."/>
            <person name="Grigoriev I.V."/>
            <person name="Nagy L.G."/>
            <person name="Martin F."/>
            <person name="Kauserud H."/>
        </authorList>
    </citation>
    <scope>NUCLEOTIDE SEQUENCE</scope>
    <source>
        <strain evidence="2">CBHHK188m</strain>
    </source>
</reference>
<proteinExistence type="predicted"/>
<feature type="region of interest" description="Disordered" evidence="1">
    <location>
        <begin position="170"/>
        <end position="193"/>
    </location>
</feature>
<keyword evidence="3" id="KW-1185">Reference proteome</keyword>
<comment type="caution">
    <text evidence="2">The sequence shown here is derived from an EMBL/GenBank/DDBJ whole genome shotgun (WGS) entry which is preliminary data.</text>
</comment>
<accession>A0AAD7JQ30</accession>
<organism evidence="2 3">
    <name type="scientific">Mycena maculata</name>
    <dbReference type="NCBI Taxonomy" id="230809"/>
    <lineage>
        <taxon>Eukaryota</taxon>
        <taxon>Fungi</taxon>
        <taxon>Dikarya</taxon>
        <taxon>Basidiomycota</taxon>
        <taxon>Agaricomycotina</taxon>
        <taxon>Agaricomycetes</taxon>
        <taxon>Agaricomycetidae</taxon>
        <taxon>Agaricales</taxon>
        <taxon>Marasmiineae</taxon>
        <taxon>Mycenaceae</taxon>
        <taxon>Mycena</taxon>
    </lineage>
</organism>